<feature type="compositionally biased region" description="Low complexity" evidence="7">
    <location>
        <begin position="225"/>
        <end position="238"/>
    </location>
</feature>
<sequence>MISEGPGSSSSSSTVIRGRDLGGMIVPTMSHLSNPTIGGDGHSHHPSTNHRPDNQIPNTPTYPALHSPFVTNDLRDGTSQDIRHHHQLLSPHLHHSISLNQSPEQDQHQPHPARIGTESLPHQSVYSQASIASNETFPFHPNHSSHQHQHQLQHQHHHQHQHQHQHQHSQLSHQITSQSSSPLPSNSVHSSSFLNPPSLSYHHSLSSENLHNHNPNHFARSPPYNSNLTTSHSSSLSNQPHYPHYYHQSSNQPDSLYSPSNFHTEPLGSHSSDPVHYSSPTWPNTQHPQLTDSLHLRHRSISLSTPATSSKCVPPIPDSRNFPPIHRPLVMPYPLHSPEPTCSPTDNYHFSLGLSNLDAGYSFPSHHSHRFTSMASNLPSRRALQPITNNTHLGPSDYISRVSSPSAPHNPSLSITHITSPSITHNTYELSSQVQLSPLNSFTPTNEARMILSPASTGQKRKYQASPMNEPSSVRPKKSAFTSQPASSISYSPPNLQSGHERMTTVLCLHASVAQKSYGQEKRFLCPPPLVRITGPYRFLPMANRPILSMSILNEEGQRHLCQAAFLGDDASNVHFKSLHISGAAKKAKYVKLELALHPPMRTDPKPVRSLGPEIDELLPPFAKFRSTDCSIISKPSKKTAKARNTHSCIFNGSTICLFNRINSQTVRTKYLCVHDGQLAARAAQWSAFIIRVVRRAEEAGEDGTPPIMARTLLSSSIPGADRTVTYGSVVELIDFVTGVSSGPLIVRKVEKNIVQRDAVGPVSQMQKLAFSQVHKVEGTNMYISSLEGSLSSAIPHPKSEFEASSEPLVDHQEPPTDHVPILMGSKSNSSNSPLRSTSQKLHQLQLQPPRAIQSLDLQSGSFLEEIDDTVAWTVIGVAHFSHSFIDLSPHYPQIPQVPITPFPTLISQPHVDLNGLTMTIRIAGFFSQGRAIEIWLGPLGPLVSTVLSTPGLSLESCSGDGGIANGIPASINGGRSVDEMQMGWLPNRSEVRQETTILVNLPPLENIYWTLHHKAMPSRALVVLDETNRCMGELVGREGVEKRTKPSSEHEKAVVASNHIPALPITLIRTDGMSFVMGHSICLSEVIDDEPDKINDNEESKDMKEERARVCVFKVI</sequence>
<evidence type="ECO:0000256" key="3">
    <source>
        <dbReference type="ARBA" id="ARBA00023015"/>
    </source>
</evidence>
<dbReference type="SMART" id="SM01268">
    <property type="entry name" value="BTD"/>
    <property type="match status" value="1"/>
</dbReference>
<dbReference type="Proteomes" id="UP000765509">
    <property type="component" value="Unassembled WGS sequence"/>
</dbReference>
<evidence type="ECO:0000259" key="8">
    <source>
        <dbReference type="SMART" id="SM01267"/>
    </source>
</evidence>
<dbReference type="SMART" id="SM01267">
    <property type="entry name" value="LAG1_DNAbind"/>
    <property type="match status" value="1"/>
</dbReference>
<keyword evidence="3" id="KW-0805">Transcription regulation</keyword>
<feature type="compositionally biased region" description="Low complexity" evidence="7">
    <location>
        <begin position="826"/>
        <end position="839"/>
    </location>
</feature>
<dbReference type="GO" id="GO:0000978">
    <property type="term" value="F:RNA polymerase II cis-regulatory region sequence-specific DNA binding"/>
    <property type="evidence" value="ECO:0007669"/>
    <property type="project" value="InterPro"/>
</dbReference>
<evidence type="ECO:0000256" key="7">
    <source>
        <dbReference type="SAM" id="MobiDB-lite"/>
    </source>
</evidence>
<dbReference type="Gene3D" id="2.80.10.50">
    <property type="match status" value="1"/>
</dbReference>
<dbReference type="AlphaFoldDB" id="A0A9Q3DC50"/>
<dbReference type="InterPro" id="IPR015351">
    <property type="entry name" value="RBP-J/Cbf11/Cbf12_DNA-bd"/>
</dbReference>
<evidence type="ECO:0000259" key="9">
    <source>
        <dbReference type="SMART" id="SM01268"/>
    </source>
</evidence>
<gene>
    <name evidence="10" type="ORF">O181_040294</name>
</gene>
<dbReference type="Pfam" id="PF09270">
    <property type="entry name" value="BTD"/>
    <property type="match status" value="1"/>
</dbReference>
<evidence type="ECO:0000313" key="11">
    <source>
        <dbReference type="Proteomes" id="UP000765509"/>
    </source>
</evidence>
<evidence type="ECO:0000256" key="6">
    <source>
        <dbReference type="ARBA" id="ARBA00023242"/>
    </source>
</evidence>
<feature type="region of interest" description="Disordered" evidence="7">
    <location>
        <begin position="25"/>
        <end position="77"/>
    </location>
</feature>
<dbReference type="GO" id="GO:0005634">
    <property type="term" value="C:nucleus"/>
    <property type="evidence" value="ECO:0007669"/>
    <property type="project" value="UniProtKB-SubCell"/>
</dbReference>
<dbReference type="SUPFAM" id="SSF49417">
    <property type="entry name" value="p53-like transcription factors"/>
    <property type="match status" value="1"/>
</dbReference>
<organism evidence="10 11">
    <name type="scientific">Austropuccinia psidii MF-1</name>
    <dbReference type="NCBI Taxonomy" id="1389203"/>
    <lineage>
        <taxon>Eukaryota</taxon>
        <taxon>Fungi</taxon>
        <taxon>Dikarya</taxon>
        <taxon>Basidiomycota</taxon>
        <taxon>Pucciniomycotina</taxon>
        <taxon>Pucciniomycetes</taxon>
        <taxon>Pucciniales</taxon>
        <taxon>Sphaerophragmiaceae</taxon>
        <taxon>Austropuccinia</taxon>
    </lineage>
</organism>
<feature type="compositionally biased region" description="Polar residues" evidence="7">
    <location>
        <begin position="480"/>
        <end position="495"/>
    </location>
</feature>
<evidence type="ECO:0000256" key="5">
    <source>
        <dbReference type="ARBA" id="ARBA00023163"/>
    </source>
</evidence>
<proteinExistence type="inferred from homology"/>
<feature type="compositionally biased region" description="Basic residues" evidence="7">
    <location>
        <begin position="143"/>
        <end position="167"/>
    </location>
</feature>
<dbReference type="OrthoDB" id="5600360at2759"/>
<feature type="compositionally biased region" description="Polar residues" evidence="7">
    <location>
        <begin position="247"/>
        <end position="263"/>
    </location>
</feature>
<evidence type="ECO:0000256" key="1">
    <source>
        <dbReference type="ARBA" id="ARBA00004123"/>
    </source>
</evidence>
<dbReference type="InterPro" id="IPR040159">
    <property type="entry name" value="CLS_fam"/>
</dbReference>
<keyword evidence="4" id="KW-0238">DNA-binding</keyword>
<keyword evidence="11" id="KW-1185">Reference proteome</keyword>
<feature type="compositionally biased region" description="Low complexity" evidence="7">
    <location>
        <begin position="168"/>
        <end position="217"/>
    </location>
</feature>
<evidence type="ECO:0000313" key="10">
    <source>
        <dbReference type="EMBL" id="MBW0500579.1"/>
    </source>
</evidence>
<dbReference type="Pfam" id="PF09271">
    <property type="entry name" value="LAG1-DNAbind"/>
    <property type="match status" value="1"/>
</dbReference>
<feature type="region of interest" description="Disordered" evidence="7">
    <location>
        <begin position="135"/>
        <end position="289"/>
    </location>
</feature>
<feature type="region of interest" description="Disordered" evidence="7">
    <location>
        <begin position="453"/>
        <end position="495"/>
    </location>
</feature>
<protein>
    <submittedName>
        <fullName evidence="10">Uncharacterized protein</fullName>
    </submittedName>
</protein>
<feature type="domain" description="Beta-trefoil DNA-binding" evidence="9">
    <location>
        <begin position="648"/>
        <end position="828"/>
    </location>
</feature>
<evidence type="ECO:0000256" key="4">
    <source>
        <dbReference type="ARBA" id="ARBA00023125"/>
    </source>
</evidence>
<dbReference type="GO" id="GO:0001228">
    <property type="term" value="F:DNA-binding transcription activator activity, RNA polymerase II-specific"/>
    <property type="evidence" value="ECO:0007669"/>
    <property type="project" value="InterPro"/>
</dbReference>
<dbReference type="InterPro" id="IPR008967">
    <property type="entry name" value="p53-like_TF_DNA-bd_sf"/>
</dbReference>
<evidence type="ECO:0000256" key="2">
    <source>
        <dbReference type="ARBA" id="ARBA00009704"/>
    </source>
</evidence>
<dbReference type="InterPro" id="IPR015350">
    <property type="entry name" value="Beta-trefoil_DNA-bd_dom"/>
</dbReference>
<feature type="compositionally biased region" description="Polar residues" evidence="7">
    <location>
        <begin position="278"/>
        <end position="289"/>
    </location>
</feature>
<keyword evidence="5" id="KW-0804">Transcription</keyword>
<dbReference type="InterPro" id="IPR037095">
    <property type="entry name" value="RBP-J/Cbf11_DNA-bd_sf"/>
</dbReference>
<comment type="caution">
    <text evidence="10">The sequence shown here is derived from an EMBL/GenBank/DDBJ whole genome shotgun (WGS) entry which is preliminary data.</text>
</comment>
<dbReference type="SUPFAM" id="SSF110217">
    <property type="entry name" value="DNA-binding protein LAG-1 (CSL)"/>
    <property type="match status" value="1"/>
</dbReference>
<feature type="region of interest" description="Disordered" evidence="7">
    <location>
        <begin position="795"/>
        <end position="844"/>
    </location>
</feature>
<feature type="domain" description="RBP-J/Cbf11/Cbf12 DNA binding" evidence="8">
    <location>
        <begin position="505"/>
        <end position="647"/>
    </location>
</feature>
<reference evidence="10" key="1">
    <citation type="submission" date="2021-03" db="EMBL/GenBank/DDBJ databases">
        <title>Draft genome sequence of rust myrtle Austropuccinia psidii MF-1, a brazilian biotype.</title>
        <authorList>
            <person name="Quecine M.C."/>
            <person name="Pachon D.M.R."/>
            <person name="Bonatelli M.L."/>
            <person name="Correr F.H."/>
            <person name="Franceschini L.M."/>
            <person name="Leite T.F."/>
            <person name="Margarido G.R.A."/>
            <person name="Almeida C.A."/>
            <person name="Ferrarezi J.A."/>
            <person name="Labate C.A."/>
        </authorList>
    </citation>
    <scope>NUCLEOTIDE SEQUENCE</scope>
    <source>
        <strain evidence="10">MF-1</strain>
    </source>
</reference>
<comment type="similarity">
    <text evidence="2">Belongs to the Su(H) family.</text>
</comment>
<accession>A0A9Q3DC50</accession>
<keyword evidence="6" id="KW-0539">Nucleus</keyword>
<dbReference type="Gene3D" id="2.60.40.1450">
    <property type="entry name" value="LAG1, DNA binding domain"/>
    <property type="match status" value="1"/>
</dbReference>
<dbReference type="FunFam" id="2.80.10.50:FF:000092">
    <property type="entry name" value="recombining binding protein suppressor of hairless"/>
    <property type="match status" value="1"/>
</dbReference>
<dbReference type="PANTHER" id="PTHR10665">
    <property type="entry name" value="RECOMBINING BINDING PROTEIN SUPPRESSOR OF HAIRLESS"/>
    <property type="match status" value="1"/>
</dbReference>
<dbReference type="EMBL" id="AVOT02015892">
    <property type="protein sequence ID" value="MBW0500579.1"/>
    <property type="molecule type" value="Genomic_DNA"/>
</dbReference>
<dbReference type="InterPro" id="IPR036358">
    <property type="entry name" value="BTD_sf"/>
</dbReference>
<name>A0A9Q3DC50_9BASI</name>
<comment type="subcellular location">
    <subcellularLocation>
        <location evidence="1">Nucleus</location>
    </subcellularLocation>
</comment>